<dbReference type="HOGENOM" id="CLU_096459_1_0_6"/>
<reference evidence="3" key="1">
    <citation type="submission" date="2006-12" db="EMBL/GenBank/DDBJ databases">
        <title>Complete sequence of Halorhodospira halophila SL1.</title>
        <authorList>
            <consortium name="US DOE Joint Genome Institute"/>
            <person name="Copeland A."/>
            <person name="Lucas S."/>
            <person name="Lapidus A."/>
            <person name="Barry K."/>
            <person name="Detter J.C."/>
            <person name="Glavina del Rio T."/>
            <person name="Hammon N."/>
            <person name="Israni S."/>
            <person name="Dalin E."/>
            <person name="Tice H."/>
            <person name="Pitluck S."/>
            <person name="Saunders E."/>
            <person name="Brettin T."/>
            <person name="Bruce D."/>
            <person name="Han C."/>
            <person name="Tapia R."/>
            <person name="Schmutz J."/>
            <person name="Larimer F."/>
            <person name="Land M."/>
            <person name="Hauser L."/>
            <person name="Kyrpides N."/>
            <person name="Mikhailova N."/>
            <person name="Hoff W."/>
            <person name="Richardson P."/>
        </authorList>
    </citation>
    <scope>NUCLEOTIDE SEQUENCE [LARGE SCALE GENOMIC DNA]</scope>
    <source>
        <strain evidence="3">DSM 244 / SL1</strain>
    </source>
</reference>
<protein>
    <submittedName>
        <fullName evidence="2">Cyclase/dehydrase</fullName>
    </submittedName>
</protein>
<keyword evidence="3" id="KW-1185">Reference proteome</keyword>
<evidence type="ECO:0000256" key="1">
    <source>
        <dbReference type="SAM" id="MobiDB-lite"/>
    </source>
</evidence>
<dbReference type="EMBL" id="CP000544">
    <property type="protein sequence ID" value="ABM61170.1"/>
    <property type="molecule type" value="Genomic_DNA"/>
</dbReference>
<dbReference type="RefSeq" id="WP_011813193.1">
    <property type="nucleotide sequence ID" value="NC_008789.1"/>
</dbReference>
<dbReference type="Proteomes" id="UP000000647">
    <property type="component" value="Chromosome"/>
</dbReference>
<dbReference type="eggNOG" id="COG2867">
    <property type="taxonomic scope" value="Bacteria"/>
</dbReference>
<evidence type="ECO:0000313" key="3">
    <source>
        <dbReference type="Proteomes" id="UP000000647"/>
    </source>
</evidence>
<evidence type="ECO:0000313" key="2">
    <source>
        <dbReference type="EMBL" id="ABM61170.1"/>
    </source>
</evidence>
<dbReference type="KEGG" id="hha:Hhal_0376"/>
<dbReference type="InterPro" id="IPR019587">
    <property type="entry name" value="Polyketide_cyclase/dehydratase"/>
</dbReference>
<feature type="compositionally biased region" description="Basic and acidic residues" evidence="1">
    <location>
        <begin position="200"/>
        <end position="210"/>
    </location>
</feature>
<dbReference type="InterPro" id="IPR023393">
    <property type="entry name" value="START-like_dom_sf"/>
</dbReference>
<reference evidence="2 3" key="2">
    <citation type="journal article" date="2013" name="Stand. Genomic Sci.">
        <title>Complete genome sequence of Halorhodospira halophila SL1.</title>
        <authorList>
            <person name="Challacombe J.F."/>
            <person name="Majid S."/>
            <person name="Deole R."/>
            <person name="Brettin T.S."/>
            <person name="Bruce D."/>
            <person name="Delano S.F."/>
            <person name="Detter J.C."/>
            <person name="Gleasner C.D."/>
            <person name="Han C.S."/>
            <person name="Misra M."/>
            <person name="Reitenga K.G."/>
            <person name="Mikhailova N."/>
            <person name="Woyke T."/>
            <person name="Pitluck S."/>
            <person name="Nolan M."/>
            <person name="Land M.L."/>
            <person name="Saunders E."/>
            <person name="Tapia R."/>
            <person name="Lapidus A."/>
            <person name="Ivanova N."/>
            <person name="Hoff W.D."/>
        </authorList>
    </citation>
    <scope>NUCLEOTIDE SEQUENCE [LARGE SCALE GENOMIC DNA]</scope>
    <source>
        <strain evidence="3">DSM 244 / SL1</strain>
    </source>
</reference>
<feature type="region of interest" description="Disordered" evidence="1">
    <location>
        <begin position="200"/>
        <end position="224"/>
    </location>
</feature>
<accession>A1WU08</accession>
<dbReference type="AlphaFoldDB" id="A1WU08"/>
<dbReference type="SUPFAM" id="SSF55961">
    <property type="entry name" value="Bet v1-like"/>
    <property type="match status" value="1"/>
</dbReference>
<organism evidence="2 3">
    <name type="scientific">Halorhodospira halophila (strain DSM 244 / SL1)</name>
    <name type="common">Ectothiorhodospira halophila (strain DSM 244 / SL1)</name>
    <dbReference type="NCBI Taxonomy" id="349124"/>
    <lineage>
        <taxon>Bacteria</taxon>
        <taxon>Pseudomonadati</taxon>
        <taxon>Pseudomonadota</taxon>
        <taxon>Gammaproteobacteria</taxon>
        <taxon>Chromatiales</taxon>
        <taxon>Ectothiorhodospiraceae</taxon>
        <taxon>Halorhodospira</taxon>
    </lineage>
</organism>
<proteinExistence type="predicted"/>
<gene>
    <name evidence="2" type="ordered locus">Hhal_0376</name>
</gene>
<sequence>MDDRRSSPRRSIGGRRTSRLGAIGHTALVAALSLLIAPPIGAAEILERDFEVRRPDFELRVVARLDAPREAVWAVLTDYERLAELSPGLLESRIIANDEAREILVATVTEGCLLLFCRKVQRVEAMEEDPPGRIRARILPEHSDLRHGVTDWLLEDHGEATHVTVHARLRPDFWVPPGIGPRQMQRTFMRDMTELMERVETEARSARRSETSGAADRSPYLNRS</sequence>
<name>A1WU08_HALHL</name>
<dbReference type="Gene3D" id="3.30.530.20">
    <property type="match status" value="1"/>
</dbReference>
<dbReference type="Pfam" id="PF10604">
    <property type="entry name" value="Polyketide_cyc2"/>
    <property type="match status" value="1"/>
</dbReference>